<evidence type="ECO:0000313" key="2">
    <source>
        <dbReference type="Proteomes" id="UP000603904"/>
    </source>
</evidence>
<evidence type="ECO:0000313" key="1">
    <source>
        <dbReference type="EMBL" id="GIH40966.1"/>
    </source>
</evidence>
<evidence type="ECO:0008006" key="3">
    <source>
        <dbReference type="Google" id="ProtNLM"/>
    </source>
</evidence>
<proteinExistence type="predicted"/>
<dbReference type="Proteomes" id="UP000603904">
    <property type="component" value="Unassembled WGS sequence"/>
</dbReference>
<sequence>MNRRASRCKVEGMRISRIALPPPAALPVLAVLPLLAVLTVMAPAGAAAAPRKPLVALREEGGFAGLDNRVTVYTDGCAALSRRTGPTVRTCLTAAEWRGLRGSLKHLRLGRSEARPPGADFIRYGLSYKGHRAVRYTLPATWKPVVSRLEKILVTHPAR</sequence>
<organism evidence="1 2">
    <name type="scientific">Microbispora corallina</name>
    <dbReference type="NCBI Taxonomy" id="83302"/>
    <lineage>
        <taxon>Bacteria</taxon>
        <taxon>Bacillati</taxon>
        <taxon>Actinomycetota</taxon>
        <taxon>Actinomycetes</taxon>
        <taxon>Streptosporangiales</taxon>
        <taxon>Streptosporangiaceae</taxon>
        <taxon>Microbispora</taxon>
    </lineage>
</organism>
<reference evidence="1 2" key="1">
    <citation type="submission" date="2021-01" db="EMBL/GenBank/DDBJ databases">
        <title>Whole genome shotgun sequence of Microbispora corallina NBRC 16416.</title>
        <authorList>
            <person name="Komaki H."/>
            <person name="Tamura T."/>
        </authorList>
    </citation>
    <scope>NUCLEOTIDE SEQUENCE [LARGE SCALE GENOMIC DNA]</scope>
    <source>
        <strain evidence="1 2">NBRC 16416</strain>
    </source>
</reference>
<comment type="caution">
    <text evidence="1">The sequence shown here is derived from an EMBL/GenBank/DDBJ whole genome shotgun (WGS) entry which is preliminary data.</text>
</comment>
<protein>
    <recommendedName>
        <fullName evidence="3">Subtilisin inhibitor domain-containing protein</fullName>
    </recommendedName>
</protein>
<dbReference type="EMBL" id="BOOC01000018">
    <property type="protein sequence ID" value="GIH40966.1"/>
    <property type="molecule type" value="Genomic_DNA"/>
</dbReference>
<keyword evidence="2" id="KW-1185">Reference proteome</keyword>
<name>A0ABQ4G1L9_9ACTN</name>
<accession>A0ABQ4G1L9</accession>
<gene>
    <name evidence="1" type="ORF">Mco01_39660</name>
</gene>